<keyword evidence="6 7" id="KW-0472">Membrane</keyword>
<feature type="transmembrane region" description="Helical" evidence="7">
    <location>
        <begin position="50"/>
        <end position="68"/>
    </location>
</feature>
<evidence type="ECO:0000313" key="9">
    <source>
        <dbReference type="EMBL" id="ALH81561.1"/>
    </source>
</evidence>
<keyword evidence="3" id="KW-0813">Transport</keyword>
<dbReference type="Proteomes" id="UP000058074">
    <property type="component" value="Chromosome"/>
</dbReference>
<comment type="subcellular location">
    <subcellularLocation>
        <location evidence="1">Endomembrane system</location>
        <topology evidence="1">Multi-pass membrane protein</topology>
    </subcellularLocation>
</comment>
<feature type="transmembrane region" description="Helical" evidence="7">
    <location>
        <begin position="133"/>
        <end position="153"/>
    </location>
</feature>
<evidence type="ECO:0000256" key="1">
    <source>
        <dbReference type="ARBA" id="ARBA00004127"/>
    </source>
</evidence>
<dbReference type="PANTHER" id="PTHR23514">
    <property type="entry name" value="BYPASS OF STOP CODON PROTEIN 6"/>
    <property type="match status" value="1"/>
</dbReference>
<feature type="transmembrane region" description="Helical" evidence="7">
    <location>
        <begin position="202"/>
        <end position="224"/>
    </location>
</feature>
<dbReference type="KEGG" id="smag:AN936_14725"/>
<keyword evidence="5 7" id="KW-1133">Transmembrane helix</keyword>
<feature type="transmembrane region" description="Helical" evidence="7">
    <location>
        <begin position="272"/>
        <end position="295"/>
    </location>
</feature>
<evidence type="ECO:0000313" key="10">
    <source>
        <dbReference type="Proteomes" id="UP000058074"/>
    </source>
</evidence>
<name>A0A0N9UNV8_SPHMC</name>
<feature type="transmembrane region" description="Helical" evidence="7">
    <location>
        <begin position="239"/>
        <end position="260"/>
    </location>
</feature>
<feature type="domain" description="Major facilitator superfamily (MFS) profile" evidence="8">
    <location>
        <begin position="5"/>
        <end position="401"/>
    </location>
</feature>
<evidence type="ECO:0000256" key="7">
    <source>
        <dbReference type="SAM" id="Phobius"/>
    </source>
</evidence>
<protein>
    <recommendedName>
        <fullName evidence="8">Major facilitator superfamily (MFS) profile domain-containing protein</fullName>
    </recommendedName>
</protein>
<dbReference type="InterPro" id="IPR020846">
    <property type="entry name" value="MFS_dom"/>
</dbReference>
<keyword evidence="4 7" id="KW-0812">Transmembrane</keyword>
<dbReference type="InterPro" id="IPR011701">
    <property type="entry name" value="MFS"/>
</dbReference>
<feature type="transmembrane region" description="Helical" evidence="7">
    <location>
        <begin position="376"/>
        <end position="396"/>
    </location>
</feature>
<accession>A0A0N9UNV8</accession>
<evidence type="ECO:0000256" key="6">
    <source>
        <dbReference type="ARBA" id="ARBA00023136"/>
    </source>
</evidence>
<dbReference type="GO" id="GO:0016020">
    <property type="term" value="C:membrane"/>
    <property type="evidence" value="ECO:0007669"/>
    <property type="project" value="TreeGrafter"/>
</dbReference>
<feature type="transmembrane region" description="Helical" evidence="7">
    <location>
        <begin position="159"/>
        <end position="181"/>
    </location>
</feature>
<dbReference type="SUPFAM" id="SSF103473">
    <property type="entry name" value="MFS general substrate transporter"/>
    <property type="match status" value="1"/>
</dbReference>
<evidence type="ECO:0000256" key="4">
    <source>
        <dbReference type="ARBA" id="ARBA00022692"/>
    </source>
</evidence>
<organism evidence="9 10">
    <name type="scientific">Sphingopyxis macrogoltabida</name>
    <name type="common">Sphingomonas macrogoltabidus</name>
    <dbReference type="NCBI Taxonomy" id="33050"/>
    <lineage>
        <taxon>Bacteria</taxon>
        <taxon>Pseudomonadati</taxon>
        <taxon>Pseudomonadota</taxon>
        <taxon>Alphaproteobacteria</taxon>
        <taxon>Sphingomonadales</taxon>
        <taxon>Sphingomonadaceae</taxon>
        <taxon>Sphingopyxis</taxon>
    </lineage>
</organism>
<gene>
    <name evidence="9" type="ORF">AN936_14725</name>
</gene>
<dbReference type="PANTHER" id="PTHR23514:SF3">
    <property type="entry name" value="BYPASS OF STOP CODON PROTEIN 6"/>
    <property type="match status" value="1"/>
</dbReference>
<dbReference type="GO" id="GO:0012505">
    <property type="term" value="C:endomembrane system"/>
    <property type="evidence" value="ECO:0007669"/>
    <property type="project" value="UniProtKB-SubCell"/>
</dbReference>
<dbReference type="Gene3D" id="1.20.1250.20">
    <property type="entry name" value="MFS general substrate transporter like domains"/>
    <property type="match status" value="1"/>
</dbReference>
<evidence type="ECO:0000256" key="2">
    <source>
        <dbReference type="ARBA" id="ARBA00008335"/>
    </source>
</evidence>
<comment type="similarity">
    <text evidence="2">Belongs to the major facilitator superfamily.</text>
</comment>
<reference evidence="9 10" key="1">
    <citation type="journal article" date="2015" name="Genome Announc.">
        <title>Complete Genome Sequence of Polypropylene Glycol- and Polyethylene Glycol-Degrading Sphingopyxis macrogoltabida Strain EY-1.</title>
        <authorList>
            <person name="Ohtsubo Y."/>
            <person name="Nagata Y."/>
            <person name="Numata M."/>
            <person name="Tsuchikane K."/>
            <person name="Hosoyama A."/>
            <person name="Yamazoe A."/>
            <person name="Tsuda M."/>
            <person name="Fujita N."/>
            <person name="Kawai F."/>
        </authorList>
    </citation>
    <scope>NUCLEOTIDE SEQUENCE [LARGE SCALE GENOMIC DNA]</scope>
    <source>
        <strain evidence="9 10">EY-1</strain>
    </source>
</reference>
<sequence>MRTRTIITLALTYALLGLMMNSVGIVILQSIAHFGATKLMGSTLEACKDLSVVAASLLLVAAVPAFGYRWSLVAVLVLMATACLLASFATNFIAMQALFVLTGLSFGITKIATYSTIGLIARNPADHASITGLVEGVFMGGVLAGAWIFGWFIDAGDWLRVYWLLAALCVVTSCAWLGIRLDEAPVPVAKRSASVAAGWKDMLALAVLPATVAVLATLFLYVLIEQGVGTWLPTFNREILHLPATTSVQMSSIFVAALALGRLLSGLVLRRVAWLPVLLACLAALALLVVAALPLAEGVRPRADTGWANAPFAAYLFPLIGLFLAPIYPTVCSVALSALPQHRHAAMIGLIVIFSALGGTIGSFVVGLLFQSLPGAAAFYFLLVPIALVALALSLVRRRIAGVTA</sequence>
<dbReference type="AlphaFoldDB" id="A0A0N9UNV8"/>
<feature type="transmembrane region" description="Helical" evidence="7">
    <location>
        <begin position="346"/>
        <end position="370"/>
    </location>
</feature>
<dbReference type="EMBL" id="CP012700">
    <property type="protein sequence ID" value="ALH81561.1"/>
    <property type="molecule type" value="Genomic_DNA"/>
</dbReference>
<feature type="transmembrane region" description="Helical" evidence="7">
    <location>
        <begin position="75"/>
        <end position="94"/>
    </location>
</feature>
<dbReference type="RefSeq" id="WP_234715578.1">
    <property type="nucleotide sequence ID" value="NZ_CP012700.1"/>
</dbReference>
<proteinExistence type="inferred from homology"/>
<dbReference type="PROSITE" id="PS50850">
    <property type="entry name" value="MFS"/>
    <property type="match status" value="1"/>
</dbReference>
<dbReference type="PATRIC" id="fig|33050.5.peg.3057"/>
<dbReference type="InterPro" id="IPR036259">
    <property type="entry name" value="MFS_trans_sf"/>
</dbReference>
<evidence type="ECO:0000259" key="8">
    <source>
        <dbReference type="PROSITE" id="PS50850"/>
    </source>
</evidence>
<feature type="transmembrane region" description="Helical" evidence="7">
    <location>
        <begin position="315"/>
        <end position="339"/>
    </location>
</feature>
<feature type="transmembrane region" description="Helical" evidence="7">
    <location>
        <begin position="100"/>
        <end position="121"/>
    </location>
</feature>
<dbReference type="Pfam" id="PF07690">
    <property type="entry name" value="MFS_1"/>
    <property type="match status" value="1"/>
</dbReference>
<evidence type="ECO:0000256" key="3">
    <source>
        <dbReference type="ARBA" id="ARBA00022448"/>
    </source>
</evidence>
<evidence type="ECO:0000256" key="5">
    <source>
        <dbReference type="ARBA" id="ARBA00022989"/>
    </source>
</evidence>
<dbReference type="GO" id="GO:0022857">
    <property type="term" value="F:transmembrane transporter activity"/>
    <property type="evidence" value="ECO:0007669"/>
    <property type="project" value="InterPro"/>
</dbReference>
<dbReference type="InterPro" id="IPR051788">
    <property type="entry name" value="MFS_Transporter"/>
</dbReference>